<dbReference type="PANTHER" id="PTHR23020">
    <property type="entry name" value="UNCHARACTERIZED NUCLEAR HORMONE RECEPTOR-RELATED"/>
    <property type="match status" value="1"/>
</dbReference>
<reference evidence="3" key="1">
    <citation type="submission" date="2017-02" db="UniProtKB">
        <authorList>
            <consortium name="WormBaseParasite"/>
        </authorList>
    </citation>
    <scope>IDENTIFICATION</scope>
</reference>
<protein>
    <submittedName>
        <fullName evidence="3">Calpain catalytic domain-containing protein</fullName>
    </submittedName>
</protein>
<keyword evidence="2" id="KW-1185">Reference proteome</keyword>
<dbReference type="InterPro" id="IPR052961">
    <property type="entry name" value="Oxido-Kinase-like_Enzymes"/>
</dbReference>
<evidence type="ECO:0000313" key="2">
    <source>
        <dbReference type="Proteomes" id="UP000268014"/>
    </source>
</evidence>
<sequence length="90" mass="10265">MNLFTPGKGFYETHVTWEDIENDMQREMGTSASFGPNKSVKDLGDGRGFMSKLLLIEADWRQQDMELPKKFILKTDGYDAVFRLSLLLSG</sequence>
<evidence type="ECO:0000313" key="1">
    <source>
        <dbReference type="EMBL" id="VDO46371.1"/>
    </source>
</evidence>
<dbReference type="AlphaFoldDB" id="A0A0N4WN57"/>
<reference evidence="1 2" key="2">
    <citation type="submission" date="2018-11" db="EMBL/GenBank/DDBJ databases">
        <authorList>
            <consortium name="Pathogen Informatics"/>
        </authorList>
    </citation>
    <scope>NUCLEOTIDE SEQUENCE [LARGE SCALE GENOMIC DNA]</scope>
    <source>
        <strain evidence="1 2">MHpl1</strain>
    </source>
</reference>
<dbReference type="OrthoDB" id="5786316at2759"/>
<dbReference type="PANTHER" id="PTHR23020:SF8">
    <property type="entry name" value="CHK KINASE-LIKE DOMAIN-CONTAINING PROTEIN"/>
    <property type="match status" value="1"/>
</dbReference>
<organism evidence="3">
    <name type="scientific">Haemonchus placei</name>
    <name type="common">Barber's pole worm</name>
    <dbReference type="NCBI Taxonomy" id="6290"/>
    <lineage>
        <taxon>Eukaryota</taxon>
        <taxon>Metazoa</taxon>
        <taxon>Ecdysozoa</taxon>
        <taxon>Nematoda</taxon>
        <taxon>Chromadorea</taxon>
        <taxon>Rhabditida</taxon>
        <taxon>Rhabditina</taxon>
        <taxon>Rhabditomorpha</taxon>
        <taxon>Strongyloidea</taxon>
        <taxon>Trichostrongylidae</taxon>
        <taxon>Haemonchus</taxon>
    </lineage>
</organism>
<dbReference type="Pfam" id="PF07914">
    <property type="entry name" value="DUF1679"/>
    <property type="match status" value="1"/>
</dbReference>
<dbReference type="InterPro" id="IPR012877">
    <property type="entry name" value="Dhs-27"/>
</dbReference>
<dbReference type="Proteomes" id="UP000268014">
    <property type="component" value="Unassembled WGS sequence"/>
</dbReference>
<dbReference type="WBParaSite" id="HPLM_0001269101-mRNA-1">
    <property type="protein sequence ID" value="HPLM_0001269101-mRNA-1"/>
    <property type="gene ID" value="HPLM_0001269101"/>
</dbReference>
<gene>
    <name evidence="1" type="ORF">HPLM_LOCUS12683</name>
</gene>
<dbReference type="EMBL" id="UZAF01017940">
    <property type="protein sequence ID" value="VDO46371.1"/>
    <property type="molecule type" value="Genomic_DNA"/>
</dbReference>
<name>A0A0N4WN57_HAEPC</name>
<evidence type="ECO:0000313" key="3">
    <source>
        <dbReference type="WBParaSite" id="HPLM_0001269101-mRNA-1"/>
    </source>
</evidence>
<accession>A0A0N4WN57</accession>
<proteinExistence type="predicted"/>